<dbReference type="InterPro" id="IPR036962">
    <property type="entry name" value="Glyco_hydro_3_N_sf"/>
</dbReference>
<keyword evidence="9" id="KW-1185">Reference proteome</keyword>
<dbReference type="PANTHER" id="PTHR30620:SF16">
    <property type="entry name" value="LYSOSOMAL BETA GLUCOSIDASE"/>
    <property type="match status" value="1"/>
</dbReference>
<reference evidence="8" key="1">
    <citation type="submission" date="2022-06" db="EMBL/GenBank/DDBJ databases">
        <title>Diverse halophilic archaea isolated from saline environments.</title>
        <authorList>
            <person name="Cui H.-L."/>
        </authorList>
    </citation>
    <scope>NUCLEOTIDE SEQUENCE</scope>
    <source>
        <strain evidence="8">WLHS1</strain>
    </source>
</reference>
<dbReference type="InterPro" id="IPR013783">
    <property type="entry name" value="Ig-like_fold"/>
</dbReference>
<comment type="similarity">
    <text evidence="2">Belongs to the glycosyl hydrolase 3 family.</text>
</comment>
<dbReference type="RefSeq" id="WP_254156069.1">
    <property type="nucleotide sequence ID" value="NZ_CP100355.1"/>
</dbReference>
<dbReference type="NCBIfam" id="NF011678">
    <property type="entry name" value="PRK15098.1"/>
    <property type="match status" value="1"/>
</dbReference>
<feature type="domain" description="Fibronectin type III-like" evidence="7">
    <location>
        <begin position="642"/>
        <end position="711"/>
    </location>
</feature>
<evidence type="ECO:0000259" key="7">
    <source>
        <dbReference type="SMART" id="SM01217"/>
    </source>
</evidence>
<dbReference type="PANTHER" id="PTHR30620">
    <property type="entry name" value="PERIPLASMIC BETA-GLUCOSIDASE-RELATED"/>
    <property type="match status" value="1"/>
</dbReference>
<gene>
    <name evidence="8" type="primary">bglX</name>
    <name evidence="8" type="ORF">NGM29_10520</name>
</gene>
<dbReference type="InterPro" id="IPR036881">
    <property type="entry name" value="Glyco_hydro_3_C_sf"/>
</dbReference>
<dbReference type="Gene3D" id="3.20.20.300">
    <property type="entry name" value="Glycoside hydrolase, family 3, N-terminal domain"/>
    <property type="match status" value="1"/>
</dbReference>
<accession>A0A9E7N628</accession>
<sequence>METNTLETPYEDEIESLIEQMTVTEKVGQLNQLCGSEQTGPAVDDVDLEAEIRNGNAGSLLNVTGLETKRRYQRLAVEESRLGIPLLFGFDVVHGHKTIFPIPLAEAASWNREAVRESGAVAAAEAAADGIHWTFAPPVDVTRDARWGRVMETSGEDPYLASELGAEKVRGFQGEDLSRPDTVLACAKHYLAYGEVEAGREYNTVDISGSTLREVHLPPFQAAVDAGVRTVMNAFTDVNGVPATGNERIISEILKGELGFGGFMVSDWNSFRELIYHGVAADEREAAELAFTAGSDVDMVGHVYTAALADLVNEGRVSETRLDDAVRRVLRAKFELGLFEDPYRYIDRDRRNTTVLADEHQETARDVARESIVLLKNDGDVLPFEDIEELAVIGGLADSHDDVLGNWRSRGEPEHAVSVLDGVRSAADSSTTVTYARGCDRSGETSPDLRREAVDTAARADASIVVVGEQWQQSGECSSRTRIDLPGQQQELLEAVLDTGTPVVAVLMNGRPLAIPWVAENVPAILETWFLGTQAGNAVADVLFGAYTPSGKLPISFPRHVGQVPIHYDHFPTGRPKEHAEPGWSSSYIDEQNEPLYSFGHGLSYTTFEYSDLELSDSAIGMDERLTVTATIKNTGDVAGEEIVQLYVHDEVGSRTRPVKELKGFHRVELAPGETRPVQFTLDQDDLAFWTLDEEMAAEPGTFDVMIGRSADDVRLADSFELRET</sequence>
<dbReference type="InterPro" id="IPR001764">
    <property type="entry name" value="Glyco_hydro_3_N"/>
</dbReference>
<evidence type="ECO:0000313" key="8">
    <source>
        <dbReference type="EMBL" id="UTF52230.1"/>
    </source>
</evidence>
<evidence type="ECO:0000256" key="2">
    <source>
        <dbReference type="ARBA" id="ARBA00005336"/>
    </source>
</evidence>
<comment type="catalytic activity">
    <reaction evidence="1">
        <text>Hydrolysis of terminal, non-reducing beta-D-glucosyl residues with release of beta-D-glucose.</text>
        <dbReference type="EC" id="3.2.1.21"/>
    </reaction>
</comment>
<dbReference type="SUPFAM" id="SSF52279">
    <property type="entry name" value="Beta-D-glucan exohydrolase, C-terminal domain"/>
    <property type="match status" value="1"/>
</dbReference>
<dbReference type="PRINTS" id="PR00133">
    <property type="entry name" value="GLHYDRLASE3"/>
</dbReference>
<dbReference type="Pfam" id="PF00933">
    <property type="entry name" value="Glyco_hydro_3"/>
    <property type="match status" value="1"/>
</dbReference>
<evidence type="ECO:0000313" key="9">
    <source>
        <dbReference type="Proteomes" id="UP001056855"/>
    </source>
</evidence>
<dbReference type="Gene3D" id="2.60.40.10">
    <property type="entry name" value="Immunoglobulins"/>
    <property type="match status" value="1"/>
</dbReference>
<dbReference type="GO" id="GO:0009251">
    <property type="term" value="P:glucan catabolic process"/>
    <property type="evidence" value="ECO:0007669"/>
    <property type="project" value="TreeGrafter"/>
</dbReference>
<dbReference type="Proteomes" id="UP001056855">
    <property type="component" value="Chromosome"/>
</dbReference>
<dbReference type="EC" id="3.2.1.21" evidence="3"/>
<name>A0A9E7N628_9EURY</name>
<dbReference type="InterPro" id="IPR017853">
    <property type="entry name" value="GH"/>
</dbReference>
<evidence type="ECO:0000256" key="5">
    <source>
        <dbReference type="ARBA" id="ARBA00022801"/>
    </source>
</evidence>
<evidence type="ECO:0000256" key="1">
    <source>
        <dbReference type="ARBA" id="ARBA00000448"/>
    </source>
</evidence>
<dbReference type="GO" id="GO:0008422">
    <property type="term" value="F:beta-glucosidase activity"/>
    <property type="evidence" value="ECO:0007669"/>
    <property type="project" value="UniProtKB-EC"/>
</dbReference>
<dbReference type="FunFam" id="3.20.20.300:FF:000005">
    <property type="entry name" value="Periplasmic beta-glucosidase"/>
    <property type="match status" value="1"/>
</dbReference>
<dbReference type="FunFam" id="3.40.50.1700:FF:000009">
    <property type="entry name" value="Periplasmic beta-glucosidase"/>
    <property type="match status" value="1"/>
</dbReference>
<dbReference type="Pfam" id="PF01915">
    <property type="entry name" value="Glyco_hydro_3_C"/>
    <property type="match status" value="1"/>
</dbReference>
<dbReference type="Pfam" id="PF14310">
    <property type="entry name" value="Fn3-like"/>
    <property type="match status" value="1"/>
</dbReference>
<dbReference type="SMART" id="SM01217">
    <property type="entry name" value="Fn3_like"/>
    <property type="match status" value="1"/>
</dbReference>
<dbReference type="InterPro" id="IPR051915">
    <property type="entry name" value="Cellulose_Degrad_GH3"/>
</dbReference>
<evidence type="ECO:0000256" key="4">
    <source>
        <dbReference type="ARBA" id="ARBA00022729"/>
    </source>
</evidence>
<dbReference type="FunFam" id="2.60.40.10:FF:000495">
    <property type="entry name" value="Periplasmic beta-glucosidase"/>
    <property type="match status" value="1"/>
</dbReference>
<protein>
    <recommendedName>
        <fullName evidence="3">beta-glucosidase</fullName>
        <ecNumber evidence="3">3.2.1.21</ecNumber>
    </recommendedName>
</protein>
<dbReference type="Gene3D" id="3.40.50.1700">
    <property type="entry name" value="Glycoside hydrolase family 3 C-terminal domain"/>
    <property type="match status" value="1"/>
</dbReference>
<evidence type="ECO:0000256" key="3">
    <source>
        <dbReference type="ARBA" id="ARBA00012744"/>
    </source>
</evidence>
<evidence type="ECO:0000256" key="6">
    <source>
        <dbReference type="ARBA" id="ARBA00023295"/>
    </source>
</evidence>
<keyword evidence="4" id="KW-0732">Signal</keyword>
<dbReference type="SUPFAM" id="SSF51445">
    <property type="entry name" value="(Trans)glycosidases"/>
    <property type="match status" value="1"/>
</dbReference>
<dbReference type="AlphaFoldDB" id="A0A9E7N628"/>
<dbReference type="GeneID" id="73290484"/>
<dbReference type="KEGG" id="sawl:NGM29_10520"/>
<dbReference type="InterPro" id="IPR026891">
    <property type="entry name" value="Fn3-like"/>
</dbReference>
<keyword evidence="5 8" id="KW-0378">Hydrolase</keyword>
<keyword evidence="6 8" id="KW-0326">Glycosidase</keyword>
<dbReference type="EMBL" id="CP100355">
    <property type="protein sequence ID" value="UTF52230.1"/>
    <property type="molecule type" value="Genomic_DNA"/>
</dbReference>
<dbReference type="InterPro" id="IPR002772">
    <property type="entry name" value="Glyco_hydro_3_C"/>
</dbReference>
<proteinExistence type="inferred from homology"/>
<organism evidence="8 9">
    <name type="scientific">Natronosalvus rutilus</name>
    <dbReference type="NCBI Taxonomy" id="2953753"/>
    <lineage>
        <taxon>Archaea</taxon>
        <taxon>Methanobacteriati</taxon>
        <taxon>Methanobacteriota</taxon>
        <taxon>Stenosarchaea group</taxon>
        <taxon>Halobacteria</taxon>
        <taxon>Halobacteriales</taxon>
        <taxon>Natrialbaceae</taxon>
        <taxon>Natronosalvus</taxon>
    </lineage>
</organism>